<dbReference type="EnsemblMetazoa" id="AFAF005299-RA">
    <property type="protein sequence ID" value="AFAF005299-PA"/>
    <property type="gene ID" value="AFAF005299"/>
</dbReference>
<dbReference type="VEuPathDB" id="VectorBase:AFAF005299"/>
<feature type="compositionally biased region" description="Low complexity" evidence="1">
    <location>
        <begin position="73"/>
        <end position="83"/>
    </location>
</feature>
<reference evidence="2" key="2">
    <citation type="submission" date="2020-05" db="UniProtKB">
        <authorList>
            <consortium name="EnsemblMetazoa"/>
        </authorList>
    </citation>
    <scope>IDENTIFICATION</scope>
    <source>
        <strain evidence="2">FAR1</strain>
    </source>
</reference>
<dbReference type="EMBL" id="AXCN02000191">
    <property type="status" value="NOT_ANNOTATED_CDS"/>
    <property type="molecule type" value="Genomic_DNA"/>
</dbReference>
<evidence type="ECO:0000313" key="3">
    <source>
        <dbReference type="Proteomes" id="UP000075886"/>
    </source>
</evidence>
<dbReference type="Proteomes" id="UP000075886">
    <property type="component" value="Unassembled WGS sequence"/>
</dbReference>
<feature type="compositionally biased region" description="Pro residues" evidence="1">
    <location>
        <begin position="58"/>
        <end position="67"/>
    </location>
</feature>
<evidence type="ECO:0000256" key="1">
    <source>
        <dbReference type="SAM" id="MobiDB-lite"/>
    </source>
</evidence>
<feature type="region of interest" description="Disordered" evidence="1">
    <location>
        <begin position="58"/>
        <end position="83"/>
    </location>
</feature>
<keyword evidence="3" id="KW-1185">Reference proteome</keyword>
<reference evidence="3" key="1">
    <citation type="submission" date="2014-01" db="EMBL/GenBank/DDBJ databases">
        <title>The Genome Sequence of Anopheles farauti FAR1 (V2).</title>
        <authorList>
            <consortium name="The Broad Institute Genomics Platform"/>
            <person name="Neafsey D.E."/>
            <person name="Besansky N."/>
            <person name="Howell P."/>
            <person name="Walton C."/>
            <person name="Young S.K."/>
            <person name="Zeng Q."/>
            <person name="Gargeya S."/>
            <person name="Fitzgerald M."/>
            <person name="Haas B."/>
            <person name="Abouelleil A."/>
            <person name="Allen A.W."/>
            <person name="Alvarado L."/>
            <person name="Arachchi H.M."/>
            <person name="Berlin A.M."/>
            <person name="Chapman S.B."/>
            <person name="Gainer-Dewar J."/>
            <person name="Goldberg J."/>
            <person name="Griggs A."/>
            <person name="Gujja S."/>
            <person name="Hansen M."/>
            <person name="Howarth C."/>
            <person name="Imamovic A."/>
            <person name="Ireland A."/>
            <person name="Larimer J."/>
            <person name="McCowan C."/>
            <person name="Murphy C."/>
            <person name="Pearson M."/>
            <person name="Poon T.W."/>
            <person name="Priest M."/>
            <person name="Roberts A."/>
            <person name="Saif S."/>
            <person name="Shea T."/>
            <person name="Sisk P."/>
            <person name="Sykes S."/>
            <person name="Wortman J."/>
            <person name="Nusbaum C."/>
            <person name="Birren B."/>
        </authorList>
    </citation>
    <scope>NUCLEOTIDE SEQUENCE [LARGE SCALE GENOMIC DNA]</scope>
    <source>
        <strain evidence="3">FAR1</strain>
    </source>
</reference>
<sequence>MVGSRPGATLYMSEPVGCTARNRGKRTERSSEFPSGHWESMEPVAAAAAAAAAAAPPPYAAVPPPYSEPGFEGPPLVGPADAPGPAVGPDCGLVYMSAVEPAAEPAVFGGMFHEFQLPDP</sequence>
<feature type="region of interest" description="Disordered" evidence="1">
    <location>
        <begin position="1"/>
        <end position="39"/>
    </location>
</feature>
<proteinExistence type="predicted"/>
<organism evidence="2 3">
    <name type="scientific">Anopheles farauti</name>
    <dbReference type="NCBI Taxonomy" id="69004"/>
    <lineage>
        <taxon>Eukaryota</taxon>
        <taxon>Metazoa</taxon>
        <taxon>Ecdysozoa</taxon>
        <taxon>Arthropoda</taxon>
        <taxon>Hexapoda</taxon>
        <taxon>Insecta</taxon>
        <taxon>Pterygota</taxon>
        <taxon>Neoptera</taxon>
        <taxon>Endopterygota</taxon>
        <taxon>Diptera</taxon>
        <taxon>Nematocera</taxon>
        <taxon>Culicoidea</taxon>
        <taxon>Culicidae</taxon>
        <taxon>Anophelinae</taxon>
        <taxon>Anopheles</taxon>
    </lineage>
</organism>
<protein>
    <submittedName>
        <fullName evidence="2">Uncharacterized protein</fullName>
    </submittedName>
</protein>
<evidence type="ECO:0000313" key="2">
    <source>
        <dbReference type="EnsemblMetazoa" id="AFAF005299-PA"/>
    </source>
</evidence>
<name>A0A182Q8R0_9DIPT</name>
<dbReference type="AlphaFoldDB" id="A0A182Q8R0"/>
<accession>A0A182Q8R0</accession>